<dbReference type="Proteomes" id="UP000093226">
    <property type="component" value="Unassembled WGS sequence"/>
</dbReference>
<sequence>MSYLKYTPYIYLIFSAFFVYDAIEKWNNPKETPMLSLLIAGLGVFMFFFRRRFAKKMQDRNRKS</sequence>
<keyword evidence="1" id="KW-0472">Membrane</keyword>
<organism evidence="3 5">
    <name type="scientific">Flavobacterium glycines</name>
    <dbReference type="NCBI Taxonomy" id="551990"/>
    <lineage>
        <taxon>Bacteria</taxon>
        <taxon>Pseudomonadati</taxon>
        <taxon>Bacteroidota</taxon>
        <taxon>Flavobacteriia</taxon>
        <taxon>Flavobacteriales</taxon>
        <taxon>Flavobacteriaceae</taxon>
        <taxon>Flavobacterium</taxon>
    </lineage>
</organism>
<dbReference type="AlphaFoldDB" id="A0A1B9DMX8"/>
<evidence type="ECO:0000313" key="5">
    <source>
        <dbReference type="Proteomes" id="UP000093226"/>
    </source>
</evidence>
<comment type="caution">
    <text evidence="3">The sequence shown here is derived from an EMBL/GenBank/DDBJ whole genome shotgun (WGS) entry which is preliminary data.</text>
</comment>
<dbReference type="EMBL" id="BJVF01000001">
    <property type="protein sequence ID" value="GEL10849.1"/>
    <property type="molecule type" value="Genomic_DNA"/>
</dbReference>
<dbReference type="Proteomes" id="UP000321579">
    <property type="component" value="Unassembled WGS sequence"/>
</dbReference>
<keyword evidence="6" id="KW-1185">Reference proteome</keyword>
<dbReference type="EMBL" id="FNEO01000001">
    <property type="protein sequence ID" value="SDI51476.1"/>
    <property type="molecule type" value="Genomic_DNA"/>
</dbReference>
<evidence type="ECO:0000256" key="1">
    <source>
        <dbReference type="SAM" id="Phobius"/>
    </source>
</evidence>
<reference evidence="5" key="1">
    <citation type="submission" date="2016-03" db="EMBL/GenBank/DDBJ databases">
        <title>Draft genome sequence of Paenibacillus glacialis DSM 22343.</title>
        <authorList>
            <person name="Shin S.-K."/>
            <person name="Yi H."/>
        </authorList>
    </citation>
    <scope>NUCLEOTIDE SEQUENCE [LARGE SCALE GENOMIC DNA]</scope>
    <source>
        <strain evidence="5">NBRC 105008</strain>
    </source>
</reference>
<keyword evidence="1" id="KW-0812">Transmembrane</keyword>
<name>A0A1B9DMX8_9FLAO</name>
<reference evidence="2 7" key="4">
    <citation type="submission" date="2019-07" db="EMBL/GenBank/DDBJ databases">
        <title>Whole genome shotgun sequence of Flavobacterium glycines NBRC 105008.</title>
        <authorList>
            <person name="Hosoyama A."/>
            <person name="Uohara A."/>
            <person name="Ohji S."/>
            <person name="Ichikawa N."/>
        </authorList>
    </citation>
    <scope>NUCLEOTIDE SEQUENCE [LARGE SCALE GENOMIC DNA]</scope>
    <source>
        <strain evidence="2 7">NBRC 105008</strain>
    </source>
</reference>
<accession>A0A1B9DMX8</accession>
<dbReference type="EMBL" id="LVEO01000019">
    <property type="protein sequence ID" value="OCB71035.1"/>
    <property type="molecule type" value="Genomic_DNA"/>
</dbReference>
<protein>
    <submittedName>
        <fullName evidence="3">Uncharacterized protein</fullName>
    </submittedName>
</protein>
<evidence type="ECO:0000313" key="4">
    <source>
        <dbReference type="EMBL" id="SDI51476.1"/>
    </source>
</evidence>
<feature type="transmembrane region" description="Helical" evidence="1">
    <location>
        <begin position="35"/>
        <end position="53"/>
    </location>
</feature>
<reference evidence="3" key="2">
    <citation type="submission" date="2016-03" db="EMBL/GenBank/DDBJ databases">
        <authorList>
            <person name="Ploux O."/>
        </authorList>
    </citation>
    <scope>NUCLEOTIDE SEQUENCE</scope>
    <source>
        <strain evidence="3">NBRC 105008</strain>
    </source>
</reference>
<dbReference type="RefSeq" id="WP_066328617.1">
    <property type="nucleotide sequence ID" value="NZ_BJVF01000001.1"/>
</dbReference>
<reference evidence="4 6" key="3">
    <citation type="submission" date="2016-10" db="EMBL/GenBank/DDBJ databases">
        <authorList>
            <person name="Varghese N."/>
            <person name="Submissions S."/>
        </authorList>
    </citation>
    <scope>NUCLEOTIDE SEQUENCE [LARGE SCALE GENOMIC DNA]</scope>
    <source>
        <strain evidence="4 6">Gm-149</strain>
    </source>
</reference>
<dbReference type="Proteomes" id="UP000182367">
    <property type="component" value="Unassembled WGS sequence"/>
</dbReference>
<evidence type="ECO:0000313" key="3">
    <source>
        <dbReference type="EMBL" id="OCB71035.1"/>
    </source>
</evidence>
<dbReference type="STRING" id="551990.SAMN05192550_0098"/>
<dbReference type="OrthoDB" id="1151040at2"/>
<evidence type="ECO:0000313" key="2">
    <source>
        <dbReference type="EMBL" id="GEL10849.1"/>
    </source>
</evidence>
<evidence type="ECO:0000313" key="6">
    <source>
        <dbReference type="Proteomes" id="UP000182367"/>
    </source>
</evidence>
<feature type="transmembrane region" description="Helical" evidence="1">
    <location>
        <begin position="7"/>
        <end position="23"/>
    </location>
</feature>
<evidence type="ECO:0000313" key="7">
    <source>
        <dbReference type="Proteomes" id="UP000321579"/>
    </source>
</evidence>
<keyword evidence="1" id="KW-1133">Transmembrane helix</keyword>
<proteinExistence type="predicted"/>
<gene>
    <name evidence="3" type="ORF">FBGL_11330</name>
    <name evidence="2" type="ORF">FGL01_15880</name>
    <name evidence="4" type="ORF">SAMN05192550_0098</name>
</gene>